<keyword evidence="13" id="KW-1185">Reference proteome</keyword>
<keyword evidence="7" id="KW-1005">Bacterial flagellum biogenesis</keyword>
<evidence type="ECO:0000256" key="6">
    <source>
        <dbReference type="ARBA" id="ARBA00022500"/>
    </source>
</evidence>
<dbReference type="Pfam" id="PF02050">
    <property type="entry name" value="FliJ"/>
    <property type="match status" value="1"/>
</dbReference>
<evidence type="ECO:0000256" key="9">
    <source>
        <dbReference type="ARBA" id="ARBA00023136"/>
    </source>
</evidence>
<evidence type="ECO:0000313" key="12">
    <source>
        <dbReference type="EMBL" id="MBA2881301.1"/>
    </source>
</evidence>
<gene>
    <name evidence="12" type="ORF">HNR65_001627</name>
</gene>
<keyword evidence="8" id="KW-0653">Protein transport</keyword>
<comment type="caution">
    <text evidence="12">The sequence shown here is derived from an EMBL/GenBank/DDBJ whole genome shotgun (WGS) entry which is preliminary data.</text>
</comment>
<keyword evidence="9" id="KW-0472">Membrane</keyword>
<keyword evidence="11" id="KW-0175">Coiled coil</keyword>
<name>A0A7W0HKP9_9BACT</name>
<evidence type="ECO:0000256" key="5">
    <source>
        <dbReference type="ARBA" id="ARBA00022475"/>
    </source>
</evidence>
<protein>
    <recommendedName>
        <fullName evidence="3">Flagellar FliJ protein</fullName>
    </recommendedName>
</protein>
<keyword evidence="5" id="KW-1003">Cell membrane</keyword>
<evidence type="ECO:0000256" key="4">
    <source>
        <dbReference type="ARBA" id="ARBA00022448"/>
    </source>
</evidence>
<keyword evidence="12" id="KW-0966">Cell projection</keyword>
<evidence type="ECO:0000256" key="8">
    <source>
        <dbReference type="ARBA" id="ARBA00022927"/>
    </source>
</evidence>
<dbReference type="GO" id="GO:0009288">
    <property type="term" value="C:bacterial-type flagellum"/>
    <property type="evidence" value="ECO:0007669"/>
    <property type="project" value="InterPro"/>
</dbReference>
<evidence type="ECO:0000256" key="11">
    <source>
        <dbReference type="SAM" id="Coils"/>
    </source>
</evidence>
<dbReference type="NCBIfam" id="TIGR02473">
    <property type="entry name" value="flagell_FliJ"/>
    <property type="match status" value="1"/>
</dbReference>
<evidence type="ECO:0000256" key="7">
    <source>
        <dbReference type="ARBA" id="ARBA00022795"/>
    </source>
</evidence>
<dbReference type="EMBL" id="JACDUS010000003">
    <property type="protein sequence ID" value="MBA2881301.1"/>
    <property type="molecule type" value="Genomic_DNA"/>
</dbReference>
<comment type="similarity">
    <text evidence="2">Belongs to the FliJ family.</text>
</comment>
<reference evidence="12 13" key="1">
    <citation type="submission" date="2020-07" db="EMBL/GenBank/DDBJ databases">
        <title>Genomic Encyclopedia of Type Strains, Phase IV (KMG-IV): sequencing the most valuable type-strain genomes for metagenomic binning, comparative biology and taxonomic classification.</title>
        <authorList>
            <person name="Goeker M."/>
        </authorList>
    </citation>
    <scope>NUCLEOTIDE SEQUENCE [LARGE SCALE GENOMIC DNA]</scope>
    <source>
        <strain evidence="12 13">DSM 17721</strain>
    </source>
</reference>
<sequence>MKSFKLQSLLDYRKRLSDQAHQAVVVAMEHKNAVAEARRQAEKERQRLCLELESAKAGHFRMEEVLLYQQCICAKQDQLRRLEEKQARAEAAVAEKQQKLVKARQKKRILEKLRQKRSDAEEKNQARQERLITDEVAILGFGGGK</sequence>
<dbReference type="InterPro" id="IPR012823">
    <property type="entry name" value="Flagell_FliJ"/>
</dbReference>
<keyword evidence="12" id="KW-0969">Cilium</keyword>
<feature type="coiled-coil region" evidence="11">
    <location>
        <begin position="27"/>
        <end position="130"/>
    </location>
</feature>
<dbReference type="GO" id="GO:0006935">
    <property type="term" value="P:chemotaxis"/>
    <property type="evidence" value="ECO:0007669"/>
    <property type="project" value="UniProtKB-KW"/>
</dbReference>
<accession>A0A7W0HKP9</accession>
<dbReference type="GO" id="GO:0071973">
    <property type="term" value="P:bacterial-type flagellum-dependent cell motility"/>
    <property type="evidence" value="ECO:0007669"/>
    <property type="project" value="InterPro"/>
</dbReference>
<dbReference type="Proteomes" id="UP000525298">
    <property type="component" value="Unassembled WGS sequence"/>
</dbReference>
<evidence type="ECO:0000256" key="1">
    <source>
        <dbReference type="ARBA" id="ARBA00004413"/>
    </source>
</evidence>
<proteinExistence type="inferred from homology"/>
<evidence type="ECO:0000256" key="2">
    <source>
        <dbReference type="ARBA" id="ARBA00010004"/>
    </source>
</evidence>
<keyword evidence="12" id="KW-0282">Flagellum</keyword>
<dbReference type="InterPro" id="IPR053716">
    <property type="entry name" value="Flag_assembly_chemotaxis_eff"/>
</dbReference>
<keyword evidence="6" id="KW-0145">Chemotaxis</keyword>
<evidence type="ECO:0000313" key="13">
    <source>
        <dbReference type="Proteomes" id="UP000525298"/>
    </source>
</evidence>
<dbReference type="GO" id="GO:0044781">
    <property type="term" value="P:bacterial-type flagellum organization"/>
    <property type="evidence" value="ECO:0007669"/>
    <property type="project" value="UniProtKB-KW"/>
</dbReference>
<dbReference type="GO" id="GO:0005886">
    <property type="term" value="C:plasma membrane"/>
    <property type="evidence" value="ECO:0007669"/>
    <property type="project" value="UniProtKB-SubCell"/>
</dbReference>
<dbReference type="AlphaFoldDB" id="A0A7W0HKP9"/>
<comment type="subcellular location">
    <subcellularLocation>
        <location evidence="1">Cell membrane</location>
        <topology evidence="1">Peripheral membrane protein</topology>
        <orientation evidence="1">Cytoplasmic side</orientation>
    </subcellularLocation>
</comment>
<dbReference type="RefSeq" id="WP_181550948.1">
    <property type="nucleotide sequence ID" value="NZ_JACDUS010000003.1"/>
</dbReference>
<organism evidence="12 13">
    <name type="scientific">Desulfosalsimonas propionicica</name>
    <dbReference type="NCBI Taxonomy" id="332175"/>
    <lineage>
        <taxon>Bacteria</taxon>
        <taxon>Pseudomonadati</taxon>
        <taxon>Thermodesulfobacteriota</taxon>
        <taxon>Desulfobacteria</taxon>
        <taxon>Desulfobacterales</taxon>
        <taxon>Desulfosalsimonadaceae</taxon>
        <taxon>Desulfosalsimonas</taxon>
    </lineage>
</organism>
<keyword evidence="10" id="KW-1006">Bacterial flagellum protein export</keyword>
<dbReference type="Gene3D" id="1.10.287.1700">
    <property type="match status" value="1"/>
</dbReference>
<keyword evidence="4" id="KW-0813">Transport</keyword>
<dbReference type="GO" id="GO:0015031">
    <property type="term" value="P:protein transport"/>
    <property type="evidence" value="ECO:0007669"/>
    <property type="project" value="UniProtKB-KW"/>
</dbReference>
<evidence type="ECO:0000256" key="10">
    <source>
        <dbReference type="ARBA" id="ARBA00023225"/>
    </source>
</evidence>
<evidence type="ECO:0000256" key="3">
    <source>
        <dbReference type="ARBA" id="ARBA00020392"/>
    </source>
</evidence>